<feature type="region of interest" description="Disordered" evidence="1">
    <location>
        <begin position="358"/>
        <end position="406"/>
    </location>
</feature>
<dbReference type="OrthoDB" id="1764395at2759"/>
<reference evidence="2" key="1">
    <citation type="journal article" date="2017" name="Nature">
        <title>The sunflower genome provides insights into oil metabolism, flowering and Asterid evolution.</title>
        <authorList>
            <person name="Badouin H."/>
            <person name="Gouzy J."/>
            <person name="Grassa C.J."/>
            <person name="Murat F."/>
            <person name="Staton S.E."/>
            <person name="Cottret L."/>
            <person name="Lelandais-Briere C."/>
            <person name="Owens G.L."/>
            <person name="Carrere S."/>
            <person name="Mayjonade B."/>
            <person name="Legrand L."/>
            <person name="Gill N."/>
            <person name="Kane N.C."/>
            <person name="Bowers J.E."/>
            <person name="Hubner S."/>
            <person name="Bellec A."/>
            <person name="Berard A."/>
            <person name="Berges H."/>
            <person name="Blanchet N."/>
            <person name="Boniface M.C."/>
            <person name="Brunel D."/>
            <person name="Catrice O."/>
            <person name="Chaidir N."/>
            <person name="Claudel C."/>
            <person name="Donnadieu C."/>
            <person name="Faraut T."/>
            <person name="Fievet G."/>
            <person name="Helmstetter N."/>
            <person name="King M."/>
            <person name="Knapp S.J."/>
            <person name="Lai Z."/>
            <person name="Le Paslier M.C."/>
            <person name="Lippi Y."/>
            <person name="Lorenzon L."/>
            <person name="Mandel J.R."/>
            <person name="Marage G."/>
            <person name="Marchand G."/>
            <person name="Marquand E."/>
            <person name="Bret-Mestries E."/>
            <person name="Morien E."/>
            <person name="Nambeesan S."/>
            <person name="Nguyen T."/>
            <person name="Pegot-Espagnet P."/>
            <person name="Pouilly N."/>
            <person name="Raftis F."/>
            <person name="Sallet E."/>
            <person name="Schiex T."/>
            <person name="Thomas J."/>
            <person name="Vandecasteele C."/>
            <person name="Vares D."/>
            <person name="Vear F."/>
            <person name="Vautrin S."/>
            <person name="Crespi M."/>
            <person name="Mangin B."/>
            <person name="Burke J.M."/>
            <person name="Salse J."/>
            <person name="Munos S."/>
            <person name="Vincourt P."/>
            <person name="Rieseberg L.H."/>
            <person name="Langlade N.B."/>
        </authorList>
    </citation>
    <scope>NUCLEOTIDE SEQUENCE</scope>
    <source>
        <tissue evidence="2">Leaves</tissue>
    </source>
</reference>
<feature type="region of interest" description="Disordered" evidence="1">
    <location>
        <begin position="1"/>
        <end position="49"/>
    </location>
</feature>
<protein>
    <submittedName>
        <fullName evidence="2">Uncharacterized protein</fullName>
    </submittedName>
</protein>
<evidence type="ECO:0000313" key="3">
    <source>
        <dbReference type="Proteomes" id="UP000215914"/>
    </source>
</evidence>
<name>A0A9K3HYI8_HELAN</name>
<reference evidence="2" key="2">
    <citation type="submission" date="2020-06" db="EMBL/GenBank/DDBJ databases">
        <title>Helianthus annuus Genome sequencing and assembly Release 2.</title>
        <authorList>
            <person name="Gouzy J."/>
            <person name="Langlade N."/>
            <person name="Munos S."/>
        </authorList>
    </citation>
    <scope>NUCLEOTIDE SEQUENCE</scope>
    <source>
        <tissue evidence="2">Leaves</tissue>
    </source>
</reference>
<feature type="compositionally biased region" description="Low complexity" evidence="1">
    <location>
        <begin position="548"/>
        <end position="572"/>
    </location>
</feature>
<accession>A0A9K3HYI8</accession>
<keyword evidence="3" id="KW-1185">Reference proteome</keyword>
<dbReference type="Proteomes" id="UP000215914">
    <property type="component" value="Unassembled WGS sequence"/>
</dbReference>
<evidence type="ECO:0000256" key="1">
    <source>
        <dbReference type="SAM" id="MobiDB-lite"/>
    </source>
</evidence>
<dbReference type="AlphaFoldDB" id="A0A9K3HYI8"/>
<evidence type="ECO:0000313" key="2">
    <source>
        <dbReference type="EMBL" id="KAF5786599.1"/>
    </source>
</evidence>
<feature type="region of interest" description="Disordered" evidence="1">
    <location>
        <begin position="540"/>
        <end position="577"/>
    </location>
</feature>
<dbReference type="EMBL" id="MNCJ02000325">
    <property type="protein sequence ID" value="KAF5786599.1"/>
    <property type="molecule type" value="Genomic_DNA"/>
</dbReference>
<gene>
    <name evidence="2" type="ORF">HanXRQr2_Chr10g0442881</name>
</gene>
<sequence length="600" mass="68738">MTRLRRPGKEKAVDPPSKPGAAKKRKTTGISIREPVEEEREVQEEPQVRKYGDPPYKGMWVNGQLSKLPLEVQPELFYEKMGDAHSIKENMMCEKKIMGSDFKALGFFEKFTELGWEAVLSFKGHSNGDVYVKSIMEWMSTLTKDDGNDPPKTITLSGKVNNKTVTLSPATMRSLAKFDSKADSFYQIVKPIDYFSHPEKLVASNVLNTELFMLNKGEEMKRDNLKPNVRLLLSYLLTNVTPRTGDRVAIRKWELPVLYALMTGQLHLSFRQLVIMHVWQARNQKNKKLIPHARLLSALLEKHGALRPGEHAFRKPHTVFALADVCKSEKILYKKTKLWHKIKFGDGVKLKVLQWGKQAPSGGEMDDQDSSDEEVMRRKREAGEIVGAGSSAQVEEPVRSEPRQSAHSWCGFDDAMQARVESMRPPEYVTWEPFQQSLYDQGSRLGVERERQHNELMAYQRAVHIGNEMNLNLWAYDENQRRRHNDYCMGVPFVQNPPYVDYSKLPPFQPGMVRPPTPQVHGSMWLPRVYSEPHFQSSYPFRPPPYEYPSQQQSQQEQQSSTAQQQQDPPATGGLADIFDMSSFYDTLSSYYGGPKPSYD</sequence>
<feature type="compositionally biased region" description="Acidic residues" evidence="1">
    <location>
        <begin position="364"/>
        <end position="373"/>
    </location>
</feature>
<organism evidence="2 3">
    <name type="scientific">Helianthus annuus</name>
    <name type="common">Common sunflower</name>
    <dbReference type="NCBI Taxonomy" id="4232"/>
    <lineage>
        <taxon>Eukaryota</taxon>
        <taxon>Viridiplantae</taxon>
        <taxon>Streptophyta</taxon>
        <taxon>Embryophyta</taxon>
        <taxon>Tracheophyta</taxon>
        <taxon>Spermatophyta</taxon>
        <taxon>Magnoliopsida</taxon>
        <taxon>eudicotyledons</taxon>
        <taxon>Gunneridae</taxon>
        <taxon>Pentapetalae</taxon>
        <taxon>asterids</taxon>
        <taxon>campanulids</taxon>
        <taxon>Asterales</taxon>
        <taxon>Asteraceae</taxon>
        <taxon>Asteroideae</taxon>
        <taxon>Heliantheae alliance</taxon>
        <taxon>Heliantheae</taxon>
        <taxon>Helianthus</taxon>
    </lineage>
</organism>
<proteinExistence type="predicted"/>
<comment type="caution">
    <text evidence="2">The sequence shown here is derived from an EMBL/GenBank/DDBJ whole genome shotgun (WGS) entry which is preliminary data.</text>
</comment>
<dbReference type="Gramene" id="mRNA:HanXRQr2_Chr10g0442881">
    <property type="protein sequence ID" value="CDS:HanXRQr2_Chr10g0442881.1"/>
    <property type="gene ID" value="HanXRQr2_Chr10g0442881"/>
</dbReference>